<reference evidence="1 2" key="1">
    <citation type="journal article" date="2018" name="Sci. Rep.">
        <title>Genomic signatures of local adaptation to the degree of environmental predictability in rotifers.</title>
        <authorList>
            <person name="Franch-Gras L."/>
            <person name="Hahn C."/>
            <person name="Garcia-Roger E.M."/>
            <person name="Carmona M.J."/>
            <person name="Serra M."/>
            <person name="Gomez A."/>
        </authorList>
    </citation>
    <scope>NUCLEOTIDE SEQUENCE [LARGE SCALE GENOMIC DNA]</scope>
    <source>
        <strain evidence="1">HYR1</strain>
    </source>
</reference>
<gene>
    <name evidence="1" type="ORF">BpHYR1_005750</name>
</gene>
<proteinExistence type="predicted"/>
<dbReference type="AlphaFoldDB" id="A0A3M7S283"/>
<dbReference type="Proteomes" id="UP000276133">
    <property type="component" value="Unassembled WGS sequence"/>
</dbReference>
<name>A0A3M7S283_BRAPC</name>
<accession>A0A3M7S283</accession>
<evidence type="ECO:0000313" key="2">
    <source>
        <dbReference type="Proteomes" id="UP000276133"/>
    </source>
</evidence>
<evidence type="ECO:0000313" key="1">
    <source>
        <dbReference type="EMBL" id="RNA29725.1"/>
    </source>
</evidence>
<comment type="caution">
    <text evidence="1">The sequence shown here is derived from an EMBL/GenBank/DDBJ whole genome shotgun (WGS) entry which is preliminary data.</text>
</comment>
<keyword evidence="2" id="KW-1185">Reference proteome</keyword>
<protein>
    <submittedName>
        <fullName evidence="1">Uncharacterized protein</fullName>
    </submittedName>
</protein>
<dbReference type="EMBL" id="REGN01002174">
    <property type="protein sequence ID" value="RNA29725.1"/>
    <property type="molecule type" value="Genomic_DNA"/>
</dbReference>
<sequence length="59" mass="6822">MSFLIEHWFSNKDLKKEKTSKRIGDGKIALVPIESSDAAHCKKSIKQTVKTRLFWSLNM</sequence>
<organism evidence="1 2">
    <name type="scientific">Brachionus plicatilis</name>
    <name type="common">Marine rotifer</name>
    <name type="synonym">Brachionus muelleri</name>
    <dbReference type="NCBI Taxonomy" id="10195"/>
    <lineage>
        <taxon>Eukaryota</taxon>
        <taxon>Metazoa</taxon>
        <taxon>Spiralia</taxon>
        <taxon>Gnathifera</taxon>
        <taxon>Rotifera</taxon>
        <taxon>Eurotatoria</taxon>
        <taxon>Monogononta</taxon>
        <taxon>Pseudotrocha</taxon>
        <taxon>Ploima</taxon>
        <taxon>Brachionidae</taxon>
        <taxon>Brachionus</taxon>
    </lineage>
</organism>